<feature type="domain" description="Cas12f1-like TNB" evidence="2">
    <location>
        <begin position="27"/>
        <end position="53"/>
    </location>
</feature>
<proteinExistence type="predicted"/>
<reference evidence="3 4" key="1">
    <citation type="submission" date="2024-06" db="EMBL/GenBank/DDBJ databases">
        <title>The Natural Products Discovery Center: Release of the First 8490 Sequenced Strains for Exploring Actinobacteria Biosynthetic Diversity.</title>
        <authorList>
            <person name="Kalkreuter E."/>
            <person name="Kautsar S.A."/>
            <person name="Yang D."/>
            <person name="Bader C.D."/>
            <person name="Teijaro C.N."/>
            <person name="Fluegel L."/>
            <person name="Davis C.M."/>
            <person name="Simpson J.R."/>
            <person name="Lauterbach L."/>
            <person name="Steele A.D."/>
            <person name="Gui C."/>
            <person name="Meng S."/>
            <person name="Li G."/>
            <person name="Viehrig K."/>
            <person name="Ye F."/>
            <person name="Su P."/>
            <person name="Kiefer A.F."/>
            <person name="Nichols A."/>
            <person name="Cepeda A.J."/>
            <person name="Yan W."/>
            <person name="Fan B."/>
            <person name="Jiang Y."/>
            <person name="Adhikari A."/>
            <person name="Zheng C.-J."/>
            <person name="Schuster L."/>
            <person name="Cowan T.M."/>
            <person name="Smanski M.J."/>
            <person name="Chevrette M.G."/>
            <person name="De Carvalho L.P.S."/>
            <person name="Shen B."/>
        </authorList>
    </citation>
    <scope>NUCLEOTIDE SEQUENCE [LARGE SCALE GENOMIC DNA]</scope>
    <source>
        <strain evidence="3 4">NPDC000634</strain>
    </source>
</reference>
<keyword evidence="4" id="KW-1185">Reference proteome</keyword>
<accession>A0ABV1W7R4</accession>
<dbReference type="EMBL" id="JBEPCU010000508">
    <property type="protein sequence ID" value="MER6980216.1"/>
    <property type="molecule type" value="Genomic_DNA"/>
</dbReference>
<dbReference type="Pfam" id="PF07282">
    <property type="entry name" value="Cas12f1-like_TNB"/>
    <property type="match status" value="1"/>
</dbReference>
<protein>
    <submittedName>
        <fullName evidence="3">Zinc ribbon domain-containing protein</fullName>
    </submittedName>
</protein>
<sequence>MTIGVVRHEVAFVEWCEPRERRADKRNRASRARFRCRSCGVVAHADLNASRNIARKGEIAWNAGRESRVPVASP</sequence>
<evidence type="ECO:0000313" key="4">
    <source>
        <dbReference type="Proteomes" id="UP001458415"/>
    </source>
</evidence>
<evidence type="ECO:0000259" key="2">
    <source>
        <dbReference type="Pfam" id="PF07282"/>
    </source>
</evidence>
<evidence type="ECO:0000313" key="3">
    <source>
        <dbReference type="EMBL" id="MER6980216.1"/>
    </source>
</evidence>
<dbReference type="Proteomes" id="UP001458415">
    <property type="component" value="Unassembled WGS sequence"/>
</dbReference>
<gene>
    <name evidence="3" type="ORF">ABT317_25405</name>
</gene>
<dbReference type="RefSeq" id="WP_244217045.1">
    <property type="nucleotide sequence ID" value="NZ_MUBM01000059.1"/>
</dbReference>
<keyword evidence="1" id="KW-0238">DNA-binding</keyword>
<dbReference type="InterPro" id="IPR010095">
    <property type="entry name" value="Cas12f1-like_TNB"/>
</dbReference>
<organism evidence="3 4">
    <name type="scientific">Streptomyces carpinensis</name>
    <dbReference type="NCBI Taxonomy" id="66369"/>
    <lineage>
        <taxon>Bacteria</taxon>
        <taxon>Bacillati</taxon>
        <taxon>Actinomycetota</taxon>
        <taxon>Actinomycetes</taxon>
        <taxon>Kitasatosporales</taxon>
        <taxon>Streptomycetaceae</taxon>
        <taxon>Streptomyces</taxon>
    </lineage>
</organism>
<name>A0ABV1W7R4_9ACTN</name>
<evidence type="ECO:0000256" key="1">
    <source>
        <dbReference type="ARBA" id="ARBA00023125"/>
    </source>
</evidence>
<comment type="caution">
    <text evidence="3">The sequence shown here is derived from an EMBL/GenBank/DDBJ whole genome shotgun (WGS) entry which is preliminary data.</text>
</comment>